<comment type="cofactor">
    <cofactor evidence="1">
        <name>FMN</name>
        <dbReference type="ChEBI" id="CHEBI:58210"/>
    </cofactor>
</comment>
<dbReference type="OrthoDB" id="544091at2"/>
<evidence type="ECO:0000256" key="6">
    <source>
        <dbReference type="ARBA" id="ARBA00023002"/>
    </source>
</evidence>
<name>Q13GV4_PARXL</name>
<keyword evidence="8" id="KW-0411">Iron-sulfur</keyword>
<organism evidence="11 12">
    <name type="scientific">Paraburkholderia xenovorans (strain LB400)</name>
    <dbReference type="NCBI Taxonomy" id="266265"/>
    <lineage>
        <taxon>Bacteria</taxon>
        <taxon>Pseudomonadati</taxon>
        <taxon>Pseudomonadota</taxon>
        <taxon>Betaproteobacteria</taxon>
        <taxon>Burkholderiales</taxon>
        <taxon>Burkholderiaceae</taxon>
        <taxon>Paraburkholderia</taxon>
    </lineage>
</organism>
<dbReference type="InterPro" id="IPR006058">
    <property type="entry name" value="2Fe2S_fd_BS"/>
</dbReference>
<dbReference type="PRINTS" id="PR00409">
    <property type="entry name" value="PHDIOXRDTASE"/>
</dbReference>
<dbReference type="EMBL" id="CP000272">
    <property type="protein sequence ID" value="ABE36685.1"/>
    <property type="molecule type" value="Genomic_DNA"/>
</dbReference>
<reference evidence="11 12" key="1">
    <citation type="journal article" date="2006" name="Proc. Natl. Acad. Sci. U.S.A.">
        <title>Burkholderia xenovorans LB400 harbors a multi-replicon, 9.73-Mbp genome shaped for versatility.</title>
        <authorList>
            <person name="Chain P.S."/>
            <person name="Denef V.J."/>
            <person name="Konstantinidis K.T."/>
            <person name="Vergez L.M."/>
            <person name="Agullo L."/>
            <person name="Reyes V.L."/>
            <person name="Hauser L."/>
            <person name="Cordova M."/>
            <person name="Gomez L."/>
            <person name="Gonzalez M."/>
            <person name="Land M."/>
            <person name="Lao V."/>
            <person name="Larimer F."/>
            <person name="LiPuma J.J."/>
            <person name="Mahenthiralingam E."/>
            <person name="Malfatti S.A."/>
            <person name="Marx C.J."/>
            <person name="Parnell J.J."/>
            <person name="Ramette A."/>
            <person name="Richardson P."/>
            <person name="Seeger M."/>
            <person name="Smith D."/>
            <person name="Spilker T."/>
            <person name="Sul W.J."/>
            <person name="Tsoi T.V."/>
            <person name="Ulrich L.E."/>
            <person name="Zhulin I.B."/>
            <person name="Tiedje J.M."/>
        </authorList>
    </citation>
    <scope>NUCLEOTIDE SEQUENCE [LARGE SCALE GENOMIC DNA]</scope>
    <source>
        <strain evidence="11 12">LB400</strain>
    </source>
</reference>
<evidence type="ECO:0000313" key="12">
    <source>
        <dbReference type="Proteomes" id="UP000001817"/>
    </source>
</evidence>
<dbReference type="InterPro" id="IPR039261">
    <property type="entry name" value="FNR_nucleotide-bd"/>
</dbReference>
<feature type="domain" description="2Fe-2S ferredoxin-type" evidence="9">
    <location>
        <begin position="235"/>
        <end position="320"/>
    </location>
</feature>
<dbReference type="Pfam" id="PF22290">
    <property type="entry name" value="DmmA-like_N"/>
    <property type="match status" value="1"/>
</dbReference>
<gene>
    <name evidence="11" type="ORF">Bxe_C0803</name>
</gene>
<dbReference type="KEGG" id="bxe:Bxe_C0803"/>
<keyword evidence="7" id="KW-0408">Iron</keyword>
<evidence type="ECO:0000256" key="5">
    <source>
        <dbReference type="ARBA" id="ARBA00022723"/>
    </source>
</evidence>
<dbReference type="GO" id="GO:0051537">
    <property type="term" value="F:2 iron, 2 sulfur cluster binding"/>
    <property type="evidence" value="ECO:0007669"/>
    <property type="project" value="UniProtKB-KW"/>
</dbReference>
<dbReference type="eggNOG" id="COG1018">
    <property type="taxonomic scope" value="Bacteria"/>
</dbReference>
<dbReference type="Gene3D" id="3.40.50.80">
    <property type="entry name" value="Nucleotide-binding domain of ferredoxin-NADP reductase (FNR) module"/>
    <property type="match status" value="1"/>
</dbReference>
<keyword evidence="2" id="KW-0285">Flavoprotein</keyword>
<dbReference type="GO" id="GO:0046872">
    <property type="term" value="F:metal ion binding"/>
    <property type="evidence" value="ECO:0007669"/>
    <property type="project" value="UniProtKB-KW"/>
</dbReference>
<dbReference type="Gene3D" id="3.10.20.30">
    <property type="match status" value="1"/>
</dbReference>
<dbReference type="SUPFAM" id="SSF54292">
    <property type="entry name" value="2Fe-2S ferredoxin-like"/>
    <property type="match status" value="1"/>
</dbReference>
<dbReference type="PANTHER" id="PTHR30212">
    <property type="entry name" value="PROTEIN YIIM"/>
    <property type="match status" value="1"/>
</dbReference>
<evidence type="ECO:0000313" key="11">
    <source>
        <dbReference type="EMBL" id="ABE36685.1"/>
    </source>
</evidence>
<dbReference type="InterPro" id="IPR036010">
    <property type="entry name" value="2Fe-2S_ferredoxin-like_sf"/>
</dbReference>
<evidence type="ECO:0000256" key="3">
    <source>
        <dbReference type="ARBA" id="ARBA00022643"/>
    </source>
</evidence>
<dbReference type="STRING" id="266265.Bxe_C0803"/>
<keyword evidence="5" id="KW-0479">Metal-binding</keyword>
<evidence type="ECO:0000256" key="4">
    <source>
        <dbReference type="ARBA" id="ARBA00022714"/>
    </source>
</evidence>
<dbReference type="PANTHER" id="PTHR30212:SF2">
    <property type="entry name" value="PROTEIN YIIM"/>
    <property type="match status" value="1"/>
</dbReference>
<dbReference type="SUPFAM" id="SSF63380">
    <property type="entry name" value="Riboflavin synthase domain-like"/>
    <property type="match status" value="1"/>
</dbReference>
<dbReference type="PROSITE" id="PS00197">
    <property type="entry name" value="2FE2S_FER_1"/>
    <property type="match status" value="1"/>
</dbReference>
<dbReference type="SUPFAM" id="SSF52343">
    <property type="entry name" value="Ferredoxin reductase-like, C-terminal NADP-linked domain"/>
    <property type="match status" value="1"/>
</dbReference>
<sequence>MNPLIAVRVARKRIEAADIASLILESADGAPLPPAGPGAHIDVHTPSGCVRQYSLCNLADEHGHYRIAVLRDSASRGGSISMHDDVLEGGKLSISAPKNHFPLREDARHSILIAGGIGITPVIAMASALHARGASFALHYRTRSAARTAFLRELTHGALAPHCALYHDDAPALRKLELMPLLEAAPPDTHVYVCGPKGFMDAVISTARAQHWSEDRIHFEYFAGVATPGANANSFEVVLAKSGQVVQVAPSQTIVEVCSAHGVAIPTSCLHGICGTCITRVLEGEVEHKDFYLTPQERASHTQMLPCCSRAKSHRLVLDL</sequence>
<keyword evidence="3" id="KW-0288">FMN</keyword>
<dbReference type="Pfam" id="PF00111">
    <property type="entry name" value="Fer2"/>
    <property type="match status" value="1"/>
</dbReference>
<evidence type="ECO:0000259" key="9">
    <source>
        <dbReference type="PROSITE" id="PS51085"/>
    </source>
</evidence>
<dbReference type="Proteomes" id="UP000001817">
    <property type="component" value="Chromosome 3"/>
</dbReference>
<proteinExistence type="predicted"/>
<dbReference type="CDD" id="cd06185">
    <property type="entry name" value="PDR_like"/>
    <property type="match status" value="1"/>
</dbReference>
<accession>Q13GV4</accession>
<evidence type="ECO:0000256" key="7">
    <source>
        <dbReference type="ARBA" id="ARBA00023004"/>
    </source>
</evidence>
<dbReference type="CDD" id="cd00207">
    <property type="entry name" value="fer2"/>
    <property type="match status" value="1"/>
</dbReference>
<dbReference type="PROSITE" id="PS51384">
    <property type="entry name" value="FAD_FR"/>
    <property type="match status" value="1"/>
</dbReference>
<dbReference type="AlphaFoldDB" id="Q13GV4"/>
<evidence type="ECO:0000256" key="8">
    <source>
        <dbReference type="ARBA" id="ARBA00023014"/>
    </source>
</evidence>
<dbReference type="PATRIC" id="fig|266265.5.peg.8572"/>
<dbReference type="EC" id="1.14.13.82" evidence="11"/>
<dbReference type="PROSITE" id="PS51085">
    <property type="entry name" value="2FE2S_FER_2"/>
    <property type="match status" value="1"/>
</dbReference>
<dbReference type="InterPro" id="IPR052353">
    <property type="entry name" value="Benzoxazolinone_Detox_Enz"/>
</dbReference>
<keyword evidence="12" id="KW-1185">Reference proteome</keyword>
<keyword evidence="4" id="KW-0001">2Fe-2S</keyword>
<dbReference type="InterPro" id="IPR001041">
    <property type="entry name" value="2Fe-2S_ferredoxin-type"/>
</dbReference>
<feature type="domain" description="FAD-binding FR-type" evidence="10">
    <location>
        <begin position="1"/>
        <end position="104"/>
    </location>
</feature>
<evidence type="ECO:0000259" key="10">
    <source>
        <dbReference type="PROSITE" id="PS51384"/>
    </source>
</evidence>
<dbReference type="KEGG" id="bxb:DR64_7639"/>
<dbReference type="InterPro" id="IPR017938">
    <property type="entry name" value="Riboflavin_synthase-like_b-brl"/>
</dbReference>
<evidence type="ECO:0000256" key="2">
    <source>
        <dbReference type="ARBA" id="ARBA00022630"/>
    </source>
</evidence>
<protein>
    <submittedName>
        <fullName evidence="11">Ferredoxin-containing oxidoreductase</fullName>
        <ecNumber evidence="11">1.14.13.82</ecNumber>
    </submittedName>
</protein>
<keyword evidence="6 11" id="KW-0560">Oxidoreductase</keyword>
<dbReference type="RefSeq" id="WP_011493937.1">
    <property type="nucleotide sequence ID" value="NC_007953.1"/>
</dbReference>
<evidence type="ECO:0000256" key="1">
    <source>
        <dbReference type="ARBA" id="ARBA00001917"/>
    </source>
</evidence>
<dbReference type="Gene3D" id="2.40.30.10">
    <property type="entry name" value="Translation factors"/>
    <property type="match status" value="1"/>
</dbReference>
<dbReference type="InterPro" id="IPR012675">
    <property type="entry name" value="Beta-grasp_dom_sf"/>
</dbReference>
<dbReference type="InterPro" id="IPR054582">
    <property type="entry name" value="DmmA-like_N"/>
</dbReference>
<dbReference type="GO" id="GO:0018489">
    <property type="term" value="F:vanillate monooxygenase activity"/>
    <property type="evidence" value="ECO:0007669"/>
    <property type="project" value="UniProtKB-EC"/>
</dbReference>
<dbReference type="InterPro" id="IPR017927">
    <property type="entry name" value="FAD-bd_FR_type"/>
</dbReference>